<evidence type="ECO:0000256" key="2">
    <source>
        <dbReference type="SAM" id="Coils"/>
    </source>
</evidence>
<dbReference type="InterPro" id="IPR006143">
    <property type="entry name" value="RND_pump_MFP"/>
</dbReference>
<dbReference type="SUPFAM" id="SSF111369">
    <property type="entry name" value="HlyD-like secretion proteins"/>
    <property type="match status" value="1"/>
</dbReference>
<dbReference type="Gene3D" id="2.40.50.100">
    <property type="match status" value="1"/>
</dbReference>
<keyword evidence="3" id="KW-1133">Transmembrane helix</keyword>
<dbReference type="Proteomes" id="UP001595897">
    <property type="component" value="Unassembled WGS sequence"/>
</dbReference>
<dbReference type="PANTHER" id="PTHR30469:SF12">
    <property type="entry name" value="MULTIDRUG RESISTANCE PROTEIN MDTA"/>
    <property type="match status" value="1"/>
</dbReference>
<evidence type="ECO:0000256" key="3">
    <source>
        <dbReference type="SAM" id="Phobius"/>
    </source>
</evidence>
<protein>
    <submittedName>
        <fullName evidence="4">Efflux RND transporter periplasmic adaptor subunit</fullName>
    </submittedName>
</protein>
<dbReference type="RefSeq" id="WP_382405986.1">
    <property type="nucleotide sequence ID" value="NZ_JBHSGU010000002.1"/>
</dbReference>
<dbReference type="Gene3D" id="2.40.420.20">
    <property type="match status" value="1"/>
</dbReference>
<dbReference type="Gene3D" id="1.10.287.470">
    <property type="entry name" value="Helix hairpin bin"/>
    <property type="match status" value="1"/>
</dbReference>
<dbReference type="NCBIfam" id="TIGR01730">
    <property type="entry name" value="RND_mfp"/>
    <property type="match status" value="1"/>
</dbReference>
<name>A0ABV9LRU9_9ALTE</name>
<keyword evidence="2" id="KW-0175">Coiled coil</keyword>
<comment type="caution">
    <text evidence="4">The sequence shown here is derived from an EMBL/GenBank/DDBJ whole genome shotgun (WGS) entry which is preliminary data.</text>
</comment>
<feature type="transmembrane region" description="Helical" evidence="3">
    <location>
        <begin position="12"/>
        <end position="28"/>
    </location>
</feature>
<comment type="similarity">
    <text evidence="1">Belongs to the membrane fusion protein (MFP) (TC 8.A.1) family.</text>
</comment>
<evidence type="ECO:0000256" key="1">
    <source>
        <dbReference type="ARBA" id="ARBA00009477"/>
    </source>
</evidence>
<feature type="coiled-coil region" evidence="2">
    <location>
        <begin position="157"/>
        <end position="184"/>
    </location>
</feature>
<keyword evidence="3" id="KW-0812">Transmembrane</keyword>
<sequence>MASGLKKVGIPIFILVGAIVIMAILIASKPEPEKKEVEKAEFLVDVSPIEFNDIEFLVYAQGSVQPKNQTMLSSQVSGKVIAIADNFIEGGFFSEGDVLVELESVDYQTDLLLAEAELARAQAALDEEIARGRVAAKEWSSFNSGTPPELGLRKPQLAREQANLKAAQANYQRALRNLERTKIKAPYDGLVKSRGVDLGQFLPLGGQVGEIFSTDTAQIRLPLTDDDVAFIGDVQNQQPIVTLSAEVAGKKQFWQGRLVRDEAVLDDARRVIYGVVEVNDPYLRQDTQVNQSALKFGRFVEAQITGVQASGIVKLPRFVLRLDGTVLTVDDNSQLQINDVEVIRTDEDFVYIGGGLDPSHQVVMSAVSNPYNGMPVRILDTPPTGSEQSVQEVSL</sequence>
<evidence type="ECO:0000313" key="5">
    <source>
        <dbReference type="Proteomes" id="UP001595897"/>
    </source>
</evidence>
<keyword evidence="3" id="KW-0472">Membrane</keyword>
<reference evidence="5" key="1">
    <citation type="journal article" date="2019" name="Int. J. Syst. Evol. Microbiol.">
        <title>The Global Catalogue of Microorganisms (GCM) 10K type strain sequencing project: providing services to taxonomists for standard genome sequencing and annotation.</title>
        <authorList>
            <consortium name="The Broad Institute Genomics Platform"/>
            <consortium name="The Broad Institute Genome Sequencing Center for Infectious Disease"/>
            <person name="Wu L."/>
            <person name="Ma J."/>
        </authorList>
    </citation>
    <scope>NUCLEOTIDE SEQUENCE [LARGE SCALE GENOMIC DNA]</scope>
    <source>
        <strain evidence="5">KACC 12507</strain>
    </source>
</reference>
<organism evidence="4 5">
    <name type="scientific">Glaciecola siphonariae</name>
    <dbReference type="NCBI Taxonomy" id="521012"/>
    <lineage>
        <taxon>Bacteria</taxon>
        <taxon>Pseudomonadati</taxon>
        <taxon>Pseudomonadota</taxon>
        <taxon>Gammaproteobacteria</taxon>
        <taxon>Alteromonadales</taxon>
        <taxon>Alteromonadaceae</taxon>
        <taxon>Glaciecola</taxon>
    </lineage>
</organism>
<evidence type="ECO:0000313" key="4">
    <source>
        <dbReference type="EMBL" id="MFC4699232.1"/>
    </source>
</evidence>
<dbReference type="PANTHER" id="PTHR30469">
    <property type="entry name" value="MULTIDRUG RESISTANCE PROTEIN MDTA"/>
    <property type="match status" value="1"/>
</dbReference>
<keyword evidence="5" id="KW-1185">Reference proteome</keyword>
<proteinExistence type="inferred from homology"/>
<accession>A0ABV9LRU9</accession>
<gene>
    <name evidence="4" type="ORF">ACFO4O_03555</name>
</gene>
<dbReference type="EMBL" id="JBHSGU010000002">
    <property type="protein sequence ID" value="MFC4699232.1"/>
    <property type="molecule type" value="Genomic_DNA"/>
</dbReference>
<dbReference type="Gene3D" id="2.40.30.170">
    <property type="match status" value="1"/>
</dbReference>